<dbReference type="Proteomes" id="UP001176940">
    <property type="component" value="Unassembled WGS sequence"/>
</dbReference>
<name>A0ABN9MAJ9_9NEOB</name>
<feature type="region of interest" description="Disordered" evidence="1">
    <location>
        <begin position="19"/>
        <end position="82"/>
    </location>
</feature>
<accession>A0ABN9MAJ9</accession>
<sequence>MHRTSSAAGTIAVAAALEQAISKRQRKTKGTGRGRRKEVKEPEPQPQSQPQLEPEQEPVHELQHDPSKEEHCYETEAENKFELLSDVPHENIEHVQEQEPLVHHEDSVPTVPEGDTADVTLLIHEDVDGHLPHETSTLLKDQEEAAMSGPVPAIEAPEDLAFTFEQEQDEHQYYTPLL</sequence>
<organism evidence="2 3">
    <name type="scientific">Ranitomeya imitator</name>
    <name type="common">mimic poison frog</name>
    <dbReference type="NCBI Taxonomy" id="111125"/>
    <lineage>
        <taxon>Eukaryota</taxon>
        <taxon>Metazoa</taxon>
        <taxon>Chordata</taxon>
        <taxon>Craniata</taxon>
        <taxon>Vertebrata</taxon>
        <taxon>Euteleostomi</taxon>
        <taxon>Amphibia</taxon>
        <taxon>Batrachia</taxon>
        <taxon>Anura</taxon>
        <taxon>Neobatrachia</taxon>
        <taxon>Hyloidea</taxon>
        <taxon>Dendrobatidae</taxon>
        <taxon>Dendrobatinae</taxon>
        <taxon>Ranitomeya</taxon>
    </lineage>
</organism>
<protein>
    <recommendedName>
        <fullName evidence="4">Hemogen</fullName>
    </recommendedName>
</protein>
<evidence type="ECO:0000313" key="3">
    <source>
        <dbReference type="Proteomes" id="UP001176940"/>
    </source>
</evidence>
<gene>
    <name evidence="2" type="ORF">RIMI_LOCUS18592855</name>
</gene>
<proteinExistence type="predicted"/>
<feature type="compositionally biased region" description="Basic and acidic residues" evidence="1">
    <location>
        <begin position="57"/>
        <end position="82"/>
    </location>
</feature>
<evidence type="ECO:0000313" key="2">
    <source>
        <dbReference type="EMBL" id="CAJ0963215.1"/>
    </source>
</evidence>
<evidence type="ECO:0008006" key="4">
    <source>
        <dbReference type="Google" id="ProtNLM"/>
    </source>
</evidence>
<evidence type="ECO:0000256" key="1">
    <source>
        <dbReference type="SAM" id="MobiDB-lite"/>
    </source>
</evidence>
<dbReference type="EMBL" id="CAUEEQ010057150">
    <property type="protein sequence ID" value="CAJ0963215.1"/>
    <property type="molecule type" value="Genomic_DNA"/>
</dbReference>
<feature type="compositionally biased region" description="Basic residues" evidence="1">
    <location>
        <begin position="23"/>
        <end position="37"/>
    </location>
</feature>
<comment type="caution">
    <text evidence="2">The sequence shown here is derived from an EMBL/GenBank/DDBJ whole genome shotgun (WGS) entry which is preliminary data.</text>
</comment>
<keyword evidence="3" id="KW-1185">Reference proteome</keyword>
<reference evidence="2" key="1">
    <citation type="submission" date="2023-07" db="EMBL/GenBank/DDBJ databases">
        <authorList>
            <person name="Stuckert A."/>
        </authorList>
    </citation>
    <scope>NUCLEOTIDE SEQUENCE</scope>
</reference>